<keyword evidence="8" id="KW-0489">Methyltransferase</keyword>
<dbReference type="GO" id="GO:0006400">
    <property type="term" value="P:tRNA modification"/>
    <property type="evidence" value="ECO:0007669"/>
    <property type="project" value="TreeGrafter"/>
</dbReference>
<keyword evidence="2 6" id="KW-0853">WD repeat</keyword>
<proteinExistence type="predicted"/>
<dbReference type="GO" id="GO:0005634">
    <property type="term" value="C:nucleus"/>
    <property type="evidence" value="ECO:0007669"/>
    <property type="project" value="UniProtKB-SubCell"/>
</dbReference>
<keyword evidence="8" id="KW-0808">Transferase</keyword>
<comment type="caution">
    <text evidence="8">The sequence shown here is derived from an EMBL/GenBank/DDBJ whole genome shotgun (WGS) entry which is preliminary data.</text>
</comment>
<dbReference type="GO" id="GO:0008168">
    <property type="term" value="F:methyltransferase activity"/>
    <property type="evidence" value="ECO:0007669"/>
    <property type="project" value="UniProtKB-KW"/>
</dbReference>
<dbReference type="GO" id="GO:0036265">
    <property type="term" value="P:RNA (guanine-N7)-methylation"/>
    <property type="evidence" value="ECO:0007669"/>
    <property type="project" value="InterPro"/>
</dbReference>
<feature type="repeat" description="WD" evidence="6">
    <location>
        <begin position="67"/>
        <end position="90"/>
    </location>
</feature>
<evidence type="ECO:0000256" key="7">
    <source>
        <dbReference type="SAM" id="MobiDB-lite"/>
    </source>
</evidence>
<dbReference type="SMART" id="SM00320">
    <property type="entry name" value="WD40"/>
    <property type="match status" value="3"/>
</dbReference>
<dbReference type="InterPro" id="IPR015943">
    <property type="entry name" value="WD40/YVTN_repeat-like_dom_sf"/>
</dbReference>
<name>A0A0M9VRA5_9BASI</name>
<keyword evidence="9" id="KW-1185">Reference proteome</keyword>
<gene>
    <name evidence="8" type="ORF">Malapachy_3115</name>
</gene>
<dbReference type="Proteomes" id="UP000037751">
    <property type="component" value="Unassembled WGS sequence"/>
</dbReference>
<evidence type="ECO:0000313" key="9">
    <source>
        <dbReference type="Proteomes" id="UP000037751"/>
    </source>
</evidence>
<evidence type="ECO:0000256" key="5">
    <source>
        <dbReference type="ARBA" id="ARBA00023242"/>
    </source>
</evidence>
<dbReference type="RefSeq" id="XP_017994045.1">
    <property type="nucleotide sequence ID" value="XM_018137593.1"/>
</dbReference>
<dbReference type="InterPro" id="IPR011047">
    <property type="entry name" value="Quinoprotein_ADH-like_sf"/>
</dbReference>
<dbReference type="Gene3D" id="2.130.10.10">
    <property type="entry name" value="YVTN repeat-like/Quinoprotein amine dehydrogenase"/>
    <property type="match status" value="1"/>
</dbReference>
<comment type="subcellular location">
    <subcellularLocation>
        <location evidence="1">Nucleus</location>
    </subcellularLocation>
</comment>
<dbReference type="InterPro" id="IPR001680">
    <property type="entry name" value="WD40_rpt"/>
</dbReference>
<feature type="region of interest" description="Disordered" evidence="7">
    <location>
        <begin position="300"/>
        <end position="333"/>
    </location>
</feature>
<dbReference type="PANTHER" id="PTHR16288">
    <property type="entry name" value="WD40 REPEAT PROTEIN 4"/>
    <property type="match status" value="1"/>
</dbReference>
<keyword evidence="5" id="KW-0539">Nucleus</keyword>
<dbReference type="PANTHER" id="PTHR16288:SF0">
    <property type="entry name" value="TRNA (GUANINE-N(7)-)-METHYLTRANSFERASE NON-CATALYTIC SUBUNIT WDR4"/>
    <property type="match status" value="1"/>
</dbReference>
<evidence type="ECO:0000256" key="1">
    <source>
        <dbReference type="ARBA" id="ARBA00004123"/>
    </source>
</evidence>
<dbReference type="SUPFAM" id="SSF50998">
    <property type="entry name" value="Quinoprotein alcohol dehydrogenase-like"/>
    <property type="match status" value="1"/>
</dbReference>
<keyword evidence="4" id="KW-0677">Repeat</keyword>
<dbReference type="GO" id="GO:0043527">
    <property type="term" value="C:tRNA methyltransferase complex"/>
    <property type="evidence" value="ECO:0007669"/>
    <property type="project" value="TreeGrafter"/>
</dbReference>
<dbReference type="OrthoDB" id="339900at2759"/>
<evidence type="ECO:0000256" key="3">
    <source>
        <dbReference type="ARBA" id="ARBA00022694"/>
    </source>
</evidence>
<dbReference type="InterPro" id="IPR028884">
    <property type="entry name" value="Trm82"/>
</dbReference>
<dbReference type="Pfam" id="PF00400">
    <property type="entry name" value="WD40"/>
    <property type="match status" value="1"/>
</dbReference>
<dbReference type="VEuPathDB" id="FungiDB:Malapachy_3115"/>
<dbReference type="AlphaFoldDB" id="A0A0M9VRA5"/>
<dbReference type="PROSITE" id="PS50082">
    <property type="entry name" value="WD_REPEATS_2"/>
    <property type="match status" value="1"/>
</dbReference>
<evidence type="ECO:0000313" key="8">
    <source>
        <dbReference type="EMBL" id="KOS16413.1"/>
    </source>
</evidence>
<organism evidence="8 9">
    <name type="scientific">Malassezia pachydermatis</name>
    <dbReference type="NCBI Taxonomy" id="77020"/>
    <lineage>
        <taxon>Eukaryota</taxon>
        <taxon>Fungi</taxon>
        <taxon>Dikarya</taxon>
        <taxon>Basidiomycota</taxon>
        <taxon>Ustilaginomycotina</taxon>
        <taxon>Malasseziomycetes</taxon>
        <taxon>Malasseziales</taxon>
        <taxon>Malasseziaceae</taxon>
        <taxon>Malassezia</taxon>
    </lineage>
</organism>
<reference evidence="8 9" key="1">
    <citation type="submission" date="2015-07" db="EMBL/GenBank/DDBJ databases">
        <title>Draft Genome Sequence of Malassezia furfur CBS1878 and Malassezia pachydermatis CBS1879.</title>
        <authorList>
            <person name="Triana S."/>
            <person name="Ohm R."/>
            <person name="Gonzalez A."/>
            <person name="DeCock H."/>
            <person name="Restrepo S."/>
            <person name="Celis A."/>
        </authorList>
    </citation>
    <scope>NUCLEOTIDE SEQUENCE [LARGE SCALE GENOMIC DNA]</scope>
    <source>
        <strain evidence="8 9">CBS 1879</strain>
    </source>
</reference>
<dbReference type="GeneID" id="28729469"/>
<dbReference type="EMBL" id="LGAV01000001">
    <property type="protein sequence ID" value="KOS16413.1"/>
    <property type="molecule type" value="Genomic_DNA"/>
</dbReference>
<evidence type="ECO:0000256" key="4">
    <source>
        <dbReference type="ARBA" id="ARBA00022737"/>
    </source>
</evidence>
<keyword evidence="3" id="KW-0819">tRNA processing</keyword>
<accession>A0A0M9VRA5</accession>
<dbReference type="GO" id="GO:0005829">
    <property type="term" value="C:cytosol"/>
    <property type="evidence" value="ECO:0007669"/>
    <property type="project" value="TreeGrafter"/>
</dbReference>
<dbReference type="STRING" id="77020.A0A0M9VRA5"/>
<evidence type="ECO:0000256" key="2">
    <source>
        <dbReference type="ARBA" id="ARBA00022574"/>
    </source>
</evidence>
<sequence length="557" mass="59725">MPEATLTPLPVHAIDVSTKHVMALTGANILVYDRASGALHASLEAHIDAAPHDGPIVNVAHFPRLCAFSPSGDYVAVASDDKILRVWHVDHLAYGEEVMLQRLAKRAGTLQWTCYADHGEEVVVADKFGDVWSFPLDLTQPVISLDALAEVNADADTSVSAWQPRLGHVSMVTCLAFLGEEGHVPHTIVTCDRDEHIRLSRWGPHRAAYVVESYLLGSRSCVGALAVLPAASASQAGLPAHDKPVLITSDGGACLRVWCATAQGAYQLHATVHLTATPLLEHVTIDAGVERRREKAASNLAFQGVFDPSEPEPASKRTKRSDGQDEASSTPTSGTTLVIQRLVPYTYQNRTWLLVCVEGADAVYSVALDQLQADATDMEPVTSMVGAPVLGAALASTSDGVPELWVCCDDRAGLGCAPPVRRLVWKDDKWVMVPPPSGDVRALMDAETASETQTVDKVPQPAQGATLVAVPHTPRALAPPATLSKLCLYSQIMTWPKPPQNNADGSPFPSSFLAQRSEQVARDMVERFQAGKRAAGRAKNQQSIQQQFGFGINCSAT</sequence>
<protein>
    <submittedName>
        <fullName evidence="8">Trna (Guanine-n7-)-methyltransferase subunit trm82</fullName>
    </submittedName>
</protein>
<evidence type="ECO:0000256" key="6">
    <source>
        <dbReference type="PROSITE-ProRule" id="PRU00221"/>
    </source>
</evidence>